<dbReference type="Pfam" id="PF12411">
    <property type="entry name" value="Choline_sulf_C"/>
    <property type="match status" value="1"/>
</dbReference>
<dbReference type="RefSeq" id="WP_088562867.1">
    <property type="nucleotide sequence ID" value="NZ_FYEH01000018.1"/>
</dbReference>
<keyword evidence="1" id="KW-0479">Metal-binding</keyword>
<protein>
    <submittedName>
        <fullName evidence="5">Choline-sulfatase</fullName>
    </submittedName>
</protein>
<dbReference type="CDD" id="cd16032">
    <property type="entry name" value="choline-sulfatase"/>
    <property type="match status" value="1"/>
</dbReference>
<dbReference type="Gene3D" id="3.40.720.10">
    <property type="entry name" value="Alkaline Phosphatase, subunit A"/>
    <property type="match status" value="1"/>
</dbReference>
<evidence type="ECO:0000256" key="2">
    <source>
        <dbReference type="ARBA" id="ARBA00022801"/>
    </source>
</evidence>
<proteinExistence type="predicted"/>
<gene>
    <name evidence="5" type="ORF">SAMN07250955_11853</name>
</gene>
<dbReference type="GO" id="GO:0008484">
    <property type="term" value="F:sulfuric ester hydrolase activity"/>
    <property type="evidence" value="ECO:0007669"/>
    <property type="project" value="TreeGrafter"/>
</dbReference>
<organism evidence="5 6">
    <name type="scientific">Arboricoccus pini</name>
    <dbReference type="NCBI Taxonomy" id="1963835"/>
    <lineage>
        <taxon>Bacteria</taxon>
        <taxon>Pseudomonadati</taxon>
        <taxon>Pseudomonadota</taxon>
        <taxon>Alphaproteobacteria</taxon>
        <taxon>Geminicoccales</taxon>
        <taxon>Geminicoccaceae</taxon>
        <taxon>Arboricoccus</taxon>
    </lineage>
</organism>
<evidence type="ECO:0000259" key="3">
    <source>
        <dbReference type="Pfam" id="PF00884"/>
    </source>
</evidence>
<dbReference type="AlphaFoldDB" id="A0A212RZX5"/>
<dbReference type="GO" id="GO:0046872">
    <property type="term" value="F:metal ion binding"/>
    <property type="evidence" value="ECO:0007669"/>
    <property type="project" value="UniProtKB-KW"/>
</dbReference>
<dbReference type="InterPro" id="IPR017850">
    <property type="entry name" value="Alkaline_phosphatase_core_sf"/>
</dbReference>
<dbReference type="InterPro" id="IPR025863">
    <property type="entry name" value="Choline_sulf_C_dom"/>
</dbReference>
<name>A0A212RZX5_9PROT</name>
<dbReference type="PANTHER" id="PTHR45953">
    <property type="entry name" value="IDURONATE 2-SULFATASE"/>
    <property type="match status" value="1"/>
</dbReference>
<dbReference type="EMBL" id="FYEH01000018">
    <property type="protein sequence ID" value="SNB78363.1"/>
    <property type="molecule type" value="Genomic_DNA"/>
</dbReference>
<feature type="domain" description="Sulfatase N-terminal" evidence="3">
    <location>
        <begin position="5"/>
        <end position="345"/>
    </location>
</feature>
<dbReference type="SUPFAM" id="SSF53649">
    <property type="entry name" value="Alkaline phosphatase-like"/>
    <property type="match status" value="1"/>
</dbReference>
<evidence type="ECO:0000256" key="1">
    <source>
        <dbReference type="ARBA" id="ARBA00022723"/>
    </source>
</evidence>
<dbReference type="InterPro" id="IPR017785">
    <property type="entry name" value="Choline-sulfatase"/>
</dbReference>
<accession>A0A212RZX5</accession>
<evidence type="ECO:0000313" key="5">
    <source>
        <dbReference type="EMBL" id="SNB78363.1"/>
    </source>
</evidence>
<dbReference type="InterPro" id="IPR000917">
    <property type="entry name" value="Sulfatase_N"/>
</dbReference>
<dbReference type="GO" id="GO:0005737">
    <property type="term" value="C:cytoplasm"/>
    <property type="evidence" value="ECO:0007669"/>
    <property type="project" value="TreeGrafter"/>
</dbReference>
<reference evidence="5 6" key="1">
    <citation type="submission" date="2017-06" db="EMBL/GenBank/DDBJ databases">
        <authorList>
            <person name="Kim H.J."/>
            <person name="Triplett B.A."/>
        </authorList>
    </citation>
    <scope>NUCLEOTIDE SEQUENCE [LARGE SCALE GENOMIC DNA]</scope>
    <source>
        <strain evidence="5 6">B29T1</strain>
    </source>
</reference>
<dbReference type="NCBIfam" id="TIGR03417">
    <property type="entry name" value="chol_sulfatase"/>
    <property type="match status" value="1"/>
</dbReference>
<keyword evidence="2" id="KW-0378">Hydrolase</keyword>
<dbReference type="OrthoDB" id="9795675at2"/>
<evidence type="ECO:0000313" key="6">
    <source>
        <dbReference type="Proteomes" id="UP000197065"/>
    </source>
</evidence>
<dbReference type="PANTHER" id="PTHR45953:SF1">
    <property type="entry name" value="IDURONATE 2-SULFATASE"/>
    <property type="match status" value="1"/>
</dbReference>
<sequence length="501" mass="56355">MTNVPNILILMADQMTPSALPFHGNRAVKAPVMAKLAAAGVVFESAYCNSPLCAPSRAILMSGRLPSKTGAFDNAAAFPTETPTFAHYLRAAGYRTILTGKMHFCGTDQLHGFEERLTTDIYPADYGWTPDWAQPDVRQEWYHNMGSVLEAGVAVRTNQLDFDEEVVFTAERKLYDLARDKDRRPFCMTVSLTHPHDPFAIPERYWNLYEESVIEPPRIPAPSEPDPHMRRLRFVSDMDDPRVTFEHVLRARRAYLGAISYVDEQFGRVLDALERTGFSQDTIVVLLSDHGEMLGEHGLWYKMSFLEGSARIPLVIKAPGLEPRRVKAAVSAIDLLPTLAEIAGVRAFSTPLEGQSLVPHLHGRPGPDLVLGEYLAEGVVAPMVMIRRGGFKFIHCPGDPDQLFALDADPDETSNLADDQAFADVLRGFKDEVARRWDLEALDRQVRESQQRRLFVDRALAVGTRTGWDWEPPRDATMSYIRSHMDLDDLEARARFPRIRP</sequence>
<dbReference type="Proteomes" id="UP000197065">
    <property type="component" value="Unassembled WGS sequence"/>
</dbReference>
<feature type="domain" description="Choline sulfatase enzyme C-terminal" evidence="4">
    <location>
        <begin position="445"/>
        <end position="496"/>
    </location>
</feature>
<evidence type="ECO:0000259" key="4">
    <source>
        <dbReference type="Pfam" id="PF12411"/>
    </source>
</evidence>
<keyword evidence="6" id="KW-1185">Reference proteome</keyword>
<dbReference type="Pfam" id="PF00884">
    <property type="entry name" value="Sulfatase"/>
    <property type="match status" value="1"/>
</dbReference>
<dbReference type="FunFam" id="3.40.720.10:FF:000032">
    <property type="entry name" value="Choline sulfatase"/>
    <property type="match status" value="1"/>
</dbReference>